<evidence type="ECO:0000313" key="25">
    <source>
        <dbReference type="Proteomes" id="UP000298252"/>
    </source>
</evidence>
<keyword evidence="13 18" id="KW-1133">Transmembrane helix</keyword>
<evidence type="ECO:0000256" key="11">
    <source>
        <dbReference type="ARBA" id="ARBA00022777"/>
    </source>
</evidence>
<dbReference type="InterPro" id="IPR005702">
    <property type="entry name" value="Wzc-like_C"/>
</dbReference>
<dbReference type="EC" id="2.7.10.2" evidence="5"/>
<evidence type="ECO:0000256" key="13">
    <source>
        <dbReference type="ARBA" id="ARBA00022989"/>
    </source>
</evidence>
<feature type="domain" description="Polysaccharide chain length determinant N-terminal" evidence="19">
    <location>
        <begin position="5"/>
        <end position="88"/>
    </location>
</feature>
<evidence type="ECO:0000259" key="19">
    <source>
        <dbReference type="Pfam" id="PF02706"/>
    </source>
</evidence>
<dbReference type="AlphaFoldDB" id="A0A4R8V702"/>
<dbReference type="Gene3D" id="3.40.50.300">
    <property type="entry name" value="P-loop containing nucleotide triphosphate hydrolases"/>
    <property type="match status" value="1"/>
</dbReference>
<keyword evidence="10" id="KW-0547">Nucleotide-binding</keyword>
<evidence type="ECO:0000256" key="5">
    <source>
        <dbReference type="ARBA" id="ARBA00011903"/>
    </source>
</evidence>
<gene>
    <name evidence="23" type="ORF">E3O21_05350</name>
    <name evidence="22" type="ORF">E3O21_06405</name>
    <name evidence="21" type="ORF">SAMN05216368_11617</name>
</gene>
<dbReference type="GO" id="GO:0005524">
    <property type="term" value="F:ATP binding"/>
    <property type="evidence" value="ECO:0007669"/>
    <property type="project" value="UniProtKB-KW"/>
</dbReference>
<keyword evidence="14 18" id="KW-0472">Membrane</keyword>
<dbReference type="EMBL" id="FNIB01000016">
    <property type="protein sequence ID" value="SDO36284.1"/>
    <property type="molecule type" value="Genomic_DNA"/>
</dbReference>
<evidence type="ECO:0000313" key="22">
    <source>
        <dbReference type="EMBL" id="TFB78289.1"/>
    </source>
</evidence>
<evidence type="ECO:0000256" key="6">
    <source>
        <dbReference type="ARBA" id="ARBA00022475"/>
    </source>
</evidence>
<dbReference type="PANTHER" id="PTHR32309:SF13">
    <property type="entry name" value="FERRIC ENTEROBACTIN TRANSPORT PROTEIN FEPE"/>
    <property type="match status" value="1"/>
</dbReference>
<dbReference type="GO" id="GO:0004715">
    <property type="term" value="F:non-membrane spanning protein tyrosine kinase activity"/>
    <property type="evidence" value="ECO:0007669"/>
    <property type="project" value="UniProtKB-EC"/>
</dbReference>
<evidence type="ECO:0000256" key="7">
    <source>
        <dbReference type="ARBA" id="ARBA00022519"/>
    </source>
</evidence>
<evidence type="ECO:0000313" key="21">
    <source>
        <dbReference type="EMBL" id="SDO36284.1"/>
    </source>
</evidence>
<keyword evidence="15" id="KW-0829">Tyrosine-protein kinase</keyword>
<feature type="transmembrane region" description="Helical" evidence="18">
    <location>
        <begin position="14"/>
        <end position="32"/>
    </location>
</feature>
<dbReference type="SUPFAM" id="SSF52540">
    <property type="entry name" value="P-loop containing nucleoside triphosphate hydrolases"/>
    <property type="match status" value="1"/>
</dbReference>
<protein>
    <recommendedName>
        <fullName evidence="5">non-specific protein-tyrosine kinase</fullName>
        <ecNumber evidence="5">2.7.10.2</ecNumber>
    </recommendedName>
</protein>
<evidence type="ECO:0000256" key="18">
    <source>
        <dbReference type="SAM" id="Phobius"/>
    </source>
</evidence>
<dbReference type="EMBL" id="SOFD01000010">
    <property type="protein sequence ID" value="TFB78539.1"/>
    <property type="molecule type" value="Genomic_DNA"/>
</dbReference>
<comment type="subcellular location">
    <subcellularLocation>
        <location evidence="1">Cell inner membrane</location>
        <topology evidence="1">Multi-pass membrane protein</topology>
    </subcellularLocation>
</comment>
<dbReference type="Proteomes" id="UP000298252">
    <property type="component" value="Unassembled WGS sequence"/>
</dbReference>
<evidence type="ECO:0000313" key="24">
    <source>
        <dbReference type="Proteomes" id="UP000199639"/>
    </source>
</evidence>
<dbReference type="PANTHER" id="PTHR32309">
    <property type="entry name" value="TYROSINE-PROTEIN KINASE"/>
    <property type="match status" value="1"/>
</dbReference>
<evidence type="ECO:0000256" key="12">
    <source>
        <dbReference type="ARBA" id="ARBA00022840"/>
    </source>
</evidence>
<evidence type="ECO:0000256" key="14">
    <source>
        <dbReference type="ARBA" id="ARBA00023136"/>
    </source>
</evidence>
<evidence type="ECO:0000256" key="8">
    <source>
        <dbReference type="ARBA" id="ARBA00022679"/>
    </source>
</evidence>
<evidence type="ECO:0000256" key="16">
    <source>
        <dbReference type="ARBA" id="ARBA00051245"/>
    </source>
</evidence>
<comment type="similarity">
    <text evidence="4">Belongs to the etk/wzc family.</text>
</comment>
<evidence type="ECO:0000256" key="9">
    <source>
        <dbReference type="ARBA" id="ARBA00022692"/>
    </source>
</evidence>
<feature type="transmembrane region" description="Helical" evidence="18">
    <location>
        <begin position="175"/>
        <end position="194"/>
    </location>
</feature>
<evidence type="ECO:0000256" key="1">
    <source>
        <dbReference type="ARBA" id="ARBA00004429"/>
    </source>
</evidence>
<comment type="similarity">
    <text evidence="2">Belongs to the CpsC/CapA family.</text>
</comment>
<keyword evidence="8 22" id="KW-0808">Transferase</keyword>
<evidence type="ECO:0000256" key="3">
    <source>
        <dbReference type="ARBA" id="ARBA00007316"/>
    </source>
</evidence>
<dbReference type="Pfam" id="PF02706">
    <property type="entry name" value="Wzz"/>
    <property type="match status" value="1"/>
</dbReference>
<keyword evidence="25" id="KW-1185">Reference proteome</keyword>
<reference evidence="21 24" key="1">
    <citation type="submission" date="2016-10" db="EMBL/GenBank/DDBJ databases">
        <authorList>
            <person name="Varghese N."/>
            <person name="Submissions S."/>
        </authorList>
    </citation>
    <scope>NUCLEOTIDE SEQUENCE [LARGE SCALE GENOMIC DNA]</scope>
    <source>
        <strain evidence="21 24">CGMCC 1.11215</strain>
    </source>
</reference>
<dbReference type="NCBIfam" id="TIGR01007">
    <property type="entry name" value="eps_fam"/>
    <property type="match status" value="1"/>
</dbReference>
<name>A0A4R8V702_9MICO</name>
<evidence type="ECO:0000256" key="17">
    <source>
        <dbReference type="SAM" id="MobiDB-lite"/>
    </source>
</evidence>
<dbReference type="Pfam" id="PF13614">
    <property type="entry name" value="AAA_31"/>
    <property type="match status" value="1"/>
</dbReference>
<dbReference type="RefSeq" id="WP_092341951.1">
    <property type="nucleotide sequence ID" value="NZ_FNIB01000016.1"/>
</dbReference>
<keyword evidence="11" id="KW-0418">Kinase</keyword>
<evidence type="ECO:0000256" key="15">
    <source>
        <dbReference type="ARBA" id="ARBA00023137"/>
    </source>
</evidence>
<evidence type="ECO:0000256" key="2">
    <source>
        <dbReference type="ARBA" id="ARBA00006683"/>
    </source>
</evidence>
<dbReference type="Proteomes" id="UP000199639">
    <property type="component" value="Unassembled WGS sequence"/>
</dbReference>
<evidence type="ECO:0000313" key="23">
    <source>
        <dbReference type="EMBL" id="TFB78539.1"/>
    </source>
</evidence>
<dbReference type="CDD" id="cd05387">
    <property type="entry name" value="BY-kinase"/>
    <property type="match status" value="1"/>
</dbReference>
<comment type="catalytic activity">
    <reaction evidence="16">
        <text>L-tyrosyl-[protein] + ATP = O-phospho-L-tyrosyl-[protein] + ADP + H(+)</text>
        <dbReference type="Rhea" id="RHEA:10596"/>
        <dbReference type="Rhea" id="RHEA-COMP:10136"/>
        <dbReference type="Rhea" id="RHEA-COMP:20101"/>
        <dbReference type="ChEBI" id="CHEBI:15378"/>
        <dbReference type="ChEBI" id="CHEBI:30616"/>
        <dbReference type="ChEBI" id="CHEBI:46858"/>
        <dbReference type="ChEBI" id="CHEBI:61978"/>
        <dbReference type="ChEBI" id="CHEBI:456216"/>
        <dbReference type="EC" id="2.7.10.2"/>
    </reaction>
</comment>
<reference evidence="22 25" key="2">
    <citation type="submission" date="2019-03" db="EMBL/GenBank/DDBJ databases">
        <title>Genomics of glacier-inhabiting Cryobacterium strains.</title>
        <authorList>
            <person name="Liu Q."/>
            <person name="Xin Y.-H."/>
        </authorList>
    </citation>
    <scope>NUCLEOTIDE SEQUENCE [LARGE SCALE GENOMIC DNA]</scope>
    <source>
        <strain evidence="22 25">Hh8</strain>
    </source>
</reference>
<keyword evidence="6" id="KW-1003">Cell membrane</keyword>
<organism evidence="21 24">
    <name type="scientific">Cryobacterium flavum</name>
    <dbReference type="NCBI Taxonomy" id="1424659"/>
    <lineage>
        <taxon>Bacteria</taxon>
        <taxon>Bacillati</taxon>
        <taxon>Actinomycetota</taxon>
        <taxon>Actinomycetes</taxon>
        <taxon>Micrococcales</taxon>
        <taxon>Microbacteriaceae</taxon>
        <taxon>Cryobacterium</taxon>
    </lineage>
</organism>
<comment type="similarity">
    <text evidence="3">Belongs to the CpsD/CapB family.</text>
</comment>
<evidence type="ECO:0000259" key="20">
    <source>
        <dbReference type="Pfam" id="PF13614"/>
    </source>
</evidence>
<dbReference type="InterPro" id="IPR025669">
    <property type="entry name" value="AAA_dom"/>
</dbReference>
<accession>A0A4R8V702</accession>
<dbReference type="GO" id="GO:0005886">
    <property type="term" value="C:plasma membrane"/>
    <property type="evidence" value="ECO:0007669"/>
    <property type="project" value="UniProtKB-SubCell"/>
</dbReference>
<keyword evidence="12" id="KW-0067">ATP-binding</keyword>
<evidence type="ECO:0000256" key="4">
    <source>
        <dbReference type="ARBA" id="ARBA00008883"/>
    </source>
</evidence>
<dbReference type="InterPro" id="IPR027417">
    <property type="entry name" value="P-loop_NTPase"/>
</dbReference>
<feature type="region of interest" description="Disordered" evidence="17">
    <location>
        <begin position="451"/>
        <end position="488"/>
    </location>
</feature>
<dbReference type="InterPro" id="IPR003856">
    <property type="entry name" value="LPS_length_determ_N"/>
</dbReference>
<sequence>MEPIDYLRTITRRWLLIVIVGILGGAAGWGYAATLPAQYQATNSVFVTSDRGETTSELLQTSTFTQNLVQSYAQLATTPTVLDPVISRLGLNVSSQALAARVSAVTPLNTVFINITVTSRSAQQSVDLADAVSQSLANTVESLAPKGPDNLPSITVKTVSPAQLPGGPFAPNTQLIVLTGLLLGFGLGVLYALAREVFDTRVSTEKDLDRVSSDPLLGMVGYKRRSDPAGLVMRVMPHSALAESYRRVRANLEFIDVDRPPRSAVVTSAVSRDGKSTTAINLALAMAERSSRVLLIDADLRRPSIAELCDLEGDVGLTTILLGDVGPEDAIVRWSDGLDVLPSGAVPPNPGQVLGSDAMKTLMKTLLQDYDFIVIDSPPLLPATDALGLSHLTDGAIVVARYKSTTRQQLATTLESLEAVNARILGIVLNQVRERRAEVYYGPLAAVTGPSVPPSVPANRVTATRAPRTSFDEAGRRNSRSSESTRSS</sequence>
<proteinExistence type="inferred from homology"/>
<dbReference type="STRING" id="1424659.SAMN05216368_11617"/>
<evidence type="ECO:0000256" key="10">
    <source>
        <dbReference type="ARBA" id="ARBA00022741"/>
    </source>
</evidence>
<feature type="domain" description="AAA" evidence="20">
    <location>
        <begin position="274"/>
        <end position="420"/>
    </location>
</feature>
<dbReference type="EMBL" id="SOFD01000017">
    <property type="protein sequence ID" value="TFB78289.1"/>
    <property type="molecule type" value="Genomic_DNA"/>
</dbReference>
<dbReference type="InterPro" id="IPR050445">
    <property type="entry name" value="Bact_polysacc_biosynth/exp"/>
</dbReference>
<keyword evidence="7" id="KW-0997">Cell inner membrane</keyword>
<keyword evidence="9 18" id="KW-0812">Transmembrane</keyword>